<dbReference type="InterPro" id="IPR038673">
    <property type="entry name" value="OprB_sf"/>
</dbReference>
<accession>A0A437MID5</accession>
<dbReference type="Proteomes" id="UP000282957">
    <property type="component" value="Unassembled WGS sequence"/>
</dbReference>
<protein>
    <submittedName>
        <fullName evidence="3">Carbohydrate porin</fullName>
    </submittedName>
</protein>
<dbReference type="InterPro" id="IPR007049">
    <property type="entry name" value="Carb-sel_porin_OprB"/>
</dbReference>
<dbReference type="Pfam" id="PF04966">
    <property type="entry name" value="OprB"/>
    <property type="match status" value="1"/>
</dbReference>
<dbReference type="RefSeq" id="WP_127786627.1">
    <property type="nucleotide sequence ID" value="NZ_SACL01000002.1"/>
</dbReference>
<evidence type="ECO:0000256" key="1">
    <source>
        <dbReference type="ARBA" id="ARBA00008769"/>
    </source>
</evidence>
<comment type="caution">
    <text evidence="3">The sequence shown here is derived from an EMBL/GenBank/DDBJ whole genome shotgun (WGS) entry which is preliminary data.</text>
</comment>
<dbReference type="GO" id="GO:0015288">
    <property type="term" value="F:porin activity"/>
    <property type="evidence" value="ECO:0007669"/>
    <property type="project" value="InterPro"/>
</dbReference>
<keyword evidence="4" id="KW-1185">Reference proteome</keyword>
<feature type="chain" id="PRO_5018821046" evidence="2">
    <location>
        <begin position="19"/>
        <end position="456"/>
    </location>
</feature>
<proteinExistence type="inferred from homology"/>
<name>A0A437MID5_9PROT</name>
<dbReference type="Gene3D" id="2.40.160.180">
    <property type="entry name" value="Carbohydrate-selective porin OprB"/>
    <property type="match status" value="1"/>
</dbReference>
<sequence length="456" mass="50771">MRRLLLALICLISLPAHAQTGRYGNAGMPNAGPAEEAIIPSLAELQDRLEQQGWLLRGQATFVLQGHTGFHSPYRAESSMTPRAGARNTLSTDLIIGRRLWEGAEVVFNPSVARGFGLSNSVGLAAFPNNEAFRLGSTEPTFYVPRLFFRQTIGLSADTVESDNDPLRFTEPMARERITITVGKFSVWDIFDDNRYSHDARTQFLNWALVGAAGFDYAADARGYTIGAALEWENGSWAVRGGAFQVARRANGLFLDPGVTRAWQLIGSVERFWRIGEREGAIRLIYGASRTRQSYWSDLIAGDPFDRSPTGYRLKHNVAISFDQQIGPDWGVFARLSWNDGRTQNWMFTEQDRAISFGASLQGRRWNRPNDTVGLATNIGFASAGRRRFLENGGIGFIVGDGALNYRPEWVTEAYYDLRVTQGVNVALNYQLAVNPGYNADRGPIHFLALRLRTAF</sequence>
<dbReference type="EMBL" id="SACL01000002">
    <property type="protein sequence ID" value="RVT97399.1"/>
    <property type="molecule type" value="Genomic_DNA"/>
</dbReference>
<evidence type="ECO:0000256" key="2">
    <source>
        <dbReference type="RuleBase" id="RU363072"/>
    </source>
</evidence>
<keyword evidence="2" id="KW-0732">Signal</keyword>
<dbReference type="AlphaFoldDB" id="A0A437MID5"/>
<reference evidence="3 4" key="1">
    <citation type="submission" date="2019-01" db="EMBL/GenBank/DDBJ databases">
        <authorList>
            <person name="Chen W.-M."/>
        </authorList>
    </citation>
    <scope>NUCLEOTIDE SEQUENCE [LARGE SCALE GENOMIC DNA]</scope>
    <source>
        <strain evidence="3 4">CCP-6</strain>
    </source>
</reference>
<comment type="similarity">
    <text evidence="1 2">Belongs to the OprB family.</text>
</comment>
<organism evidence="3 4">
    <name type="scientific">Rhodovarius crocodyli</name>
    <dbReference type="NCBI Taxonomy" id="1979269"/>
    <lineage>
        <taxon>Bacteria</taxon>
        <taxon>Pseudomonadati</taxon>
        <taxon>Pseudomonadota</taxon>
        <taxon>Alphaproteobacteria</taxon>
        <taxon>Acetobacterales</taxon>
        <taxon>Roseomonadaceae</taxon>
        <taxon>Rhodovarius</taxon>
    </lineage>
</organism>
<evidence type="ECO:0000313" key="4">
    <source>
        <dbReference type="Proteomes" id="UP000282957"/>
    </source>
</evidence>
<feature type="signal peptide" evidence="2">
    <location>
        <begin position="1"/>
        <end position="18"/>
    </location>
</feature>
<gene>
    <name evidence="3" type="ORF">EOD42_06080</name>
</gene>
<dbReference type="GO" id="GO:0016020">
    <property type="term" value="C:membrane"/>
    <property type="evidence" value="ECO:0007669"/>
    <property type="project" value="InterPro"/>
</dbReference>
<evidence type="ECO:0000313" key="3">
    <source>
        <dbReference type="EMBL" id="RVT97399.1"/>
    </source>
</evidence>
<dbReference type="GO" id="GO:0008643">
    <property type="term" value="P:carbohydrate transport"/>
    <property type="evidence" value="ECO:0007669"/>
    <property type="project" value="InterPro"/>
</dbReference>
<dbReference type="OrthoDB" id="5755240at2"/>